<proteinExistence type="predicted"/>
<evidence type="ECO:0000313" key="1">
    <source>
        <dbReference type="EMBL" id="MFC3025548.1"/>
    </source>
</evidence>
<dbReference type="EMBL" id="JBHRSE010000122">
    <property type="protein sequence ID" value="MFC3025548.1"/>
    <property type="molecule type" value="Genomic_DNA"/>
</dbReference>
<comment type="caution">
    <text evidence="1">The sequence shown here is derived from an EMBL/GenBank/DDBJ whole genome shotgun (WGS) entry which is preliminary data.</text>
</comment>
<dbReference type="InterPro" id="IPR029068">
    <property type="entry name" value="Glyas_Bleomycin-R_OHBP_Dase"/>
</dbReference>
<reference evidence="2" key="1">
    <citation type="journal article" date="2019" name="Int. J. Syst. Evol. Microbiol.">
        <title>The Global Catalogue of Microorganisms (GCM) 10K type strain sequencing project: providing services to taxonomists for standard genome sequencing and annotation.</title>
        <authorList>
            <consortium name="The Broad Institute Genomics Platform"/>
            <consortium name="The Broad Institute Genome Sequencing Center for Infectious Disease"/>
            <person name="Wu L."/>
            <person name="Ma J."/>
        </authorList>
    </citation>
    <scope>NUCLEOTIDE SEQUENCE [LARGE SCALE GENOMIC DNA]</scope>
    <source>
        <strain evidence="2">KCTC 62784</strain>
    </source>
</reference>
<organism evidence="1 2">
    <name type="scientific">Vibrio zhugei</name>
    <dbReference type="NCBI Taxonomy" id="2479546"/>
    <lineage>
        <taxon>Bacteria</taxon>
        <taxon>Pseudomonadati</taxon>
        <taxon>Pseudomonadota</taxon>
        <taxon>Gammaproteobacteria</taxon>
        <taxon>Vibrionales</taxon>
        <taxon>Vibrionaceae</taxon>
        <taxon>Vibrio</taxon>
    </lineage>
</organism>
<dbReference type="InterPro" id="IPR010393">
    <property type="entry name" value="DUF991_YecM-like"/>
</dbReference>
<dbReference type="Proteomes" id="UP001595384">
    <property type="component" value="Unassembled WGS sequence"/>
</dbReference>
<dbReference type="SUPFAM" id="SSF54593">
    <property type="entry name" value="Glyoxalase/Bleomycin resistance protein/Dihydroxybiphenyl dioxygenase"/>
    <property type="match status" value="1"/>
</dbReference>
<sequence>MSDLLYQATLHPQQMLTNIAPFMEKMKQLAQLAHIELQDFQIDHIALRINDEALAELARAAWGEYGEEISSAQINGRPIIVFQFHPPLVIETWEIECLELPYPVQGKRYPEQNWEHIEVVIPASGDTAPAYLDSLMKRYPNMAKAWSQFDALGVNVKLSSPQGAGERLANPTIALKWQGVTLKIHPHSLKQVIESERGGQ</sequence>
<evidence type="ECO:0000313" key="2">
    <source>
        <dbReference type="Proteomes" id="UP001595384"/>
    </source>
</evidence>
<dbReference type="Pfam" id="PF06185">
    <property type="entry name" value="YecM"/>
    <property type="match status" value="1"/>
</dbReference>
<dbReference type="NCBIfam" id="NF008683">
    <property type="entry name" value="PRK11700.1-6"/>
    <property type="match status" value="1"/>
</dbReference>
<name>A0ABV7CE94_9VIBR</name>
<dbReference type="Gene3D" id="3.10.180.10">
    <property type="entry name" value="2,3-Dihydroxybiphenyl 1,2-Dioxygenase, domain 1"/>
    <property type="match status" value="1"/>
</dbReference>
<protein>
    <submittedName>
        <fullName evidence="1">VOC family protein</fullName>
    </submittedName>
</protein>
<dbReference type="RefSeq" id="WP_123015683.1">
    <property type="nucleotide sequence ID" value="NZ_AP024911.1"/>
</dbReference>
<dbReference type="PANTHER" id="PTHR37519:SF1">
    <property type="entry name" value="DIHYDROXYBIPHENYL DIOXYGENASE DOMAIN-CONTAINING PROTEIN"/>
    <property type="match status" value="1"/>
</dbReference>
<dbReference type="PANTHER" id="PTHR37519">
    <property type="match status" value="1"/>
</dbReference>
<keyword evidence="2" id="KW-1185">Reference proteome</keyword>
<gene>
    <name evidence="1" type="ORF">ACFODT_17245</name>
</gene>
<accession>A0ABV7CE94</accession>